<protein>
    <recommendedName>
        <fullName evidence="9">Nuclear condensin complex subunit 3 C-terminal domain-containing protein</fullName>
    </recommendedName>
</protein>
<keyword evidence="4" id="KW-0132">Cell division</keyword>
<keyword evidence="3" id="KW-0158">Chromosome</keyword>
<evidence type="ECO:0000313" key="11">
    <source>
        <dbReference type="Proteomes" id="UP000232323"/>
    </source>
</evidence>
<dbReference type="GO" id="GO:0000793">
    <property type="term" value="C:condensed chromosome"/>
    <property type="evidence" value="ECO:0007669"/>
    <property type="project" value="TreeGrafter"/>
</dbReference>
<accession>A0A250WVS1</accession>
<dbReference type="SUPFAM" id="SSF48371">
    <property type="entry name" value="ARM repeat"/>
    <property type="match status" value="1"/>
</dbReference>
<evidence type="ECO:0000256" key="3">
    <source>
        <dbReference type="ARBA" id="ARBA00022454"/>
    </source>
</evidence>
<organism evidence="10 11">
    <name type="scientific">Chlamydomonas eustigma</name>
    <dbReference type="NCBI Taxonomy" id="1157962"/>
    <lineage>
        <taxon>Eukaryota</taxon>
        <taxon>Viridiplantae</taxon>
        <taxon>Chlorophyta</taxon>
        <taxon>core chlorophytes</taxon>
        <taxon>Chlorophyceae</taxon>
        <taxon>CS clade</taxon>
        <taxon>Chlamydomonadales</taxon>
        <taxon>Chlamydomonadaceae</taxon>
        <taxon>Chlamydomonas</taxon>
    </lineage>
</organism>
<dbReference type="PANTHER" id="PTHR14418">
    <property type="entry name" value="CONDENSIN COMPLEX SUBUNIT 3-RELATED"/>
    <property type="match status" value="1"/>
</dbReference>
<dbReference type="GO" id="GO:0007076">
    <property type="term" value="P:mitotic chromosome condensation"/>
    <property type="evidence" value="ECO:0007669"/>
    <property type="project" value="InterPro"/>
</dbReference>
<dbReference type="OrthoDB" id="496423at2759"/>
<dbReference type="Proteomes" id="UP000232323">
    <property type="component" value="Unassembled WGS sequence"/>
</dbReference>
<evidence type="ECO:0000256" key="6">
    <source>
        <dbReference type="ARBA" id="ARBA00023067"/>
    </source>
</evidence>
<dbReference type="InterPro" id="IPR027165">
    <property type="entry name" value="CND3"/>
</dbReference>
<dbReference type="GO" id="GO:0051301">
    <property type="term" value="P:cell division"/>
    <property type="evidence" value="ECO:0007669"/>
    <property type="project" value="UniProtKB-KW"/>
</dbReference>
<dbReference type="GO" id="GO:0000796">
    <property type="term" value="C:condensin complex"/>
    <property type="evidence" value="ECO:0007669"/>
    <property type="project" value="InterPro"/>
</dbReference>
<evidence type="ECO:0000256" key="8">
    <source>
        <dbReference type="SAM" id="MobiDB-lite"/>
    </source>
</evidence>
<dbReference type="InterPro" id="IPR011989">
    <property type="entry name" value="ARM-like"/>
</dbReference>
<dbReference type="STRING" id="1157962.A0A250WVS1"/>
<evidence type="ECO:0000313" key="10">
    <source>
        <dbReference type="EMBL" id="GAX74722.1"/>
    </source>
</evidence>
<keyword evidence="6" id="KW-0226">DNA condensation</keyword>
<feature type="region of interest" description="Disordered" evidence="8">
    <location>
        <begin position="886"/>
        <end position="909"/>
    </location>
</feature>
<evidence type="ECO:0000256" key="4">
    <source>
        <dbReference type="ARBA" id="ARBA00022618"/>
    </source>
</evidence>
<gene>
    <name evidence="10" type="ORF">CEUSTIGMA_g2169.t1</name>
</gene>
<evidence type="ECO:0000256" key="2">
    <source>
        <dbReference type="ARBA" id="ARBA00006533"/>
    </source>
</evidence>
<sequence>MLKELIKCCTHSEAHVRERACQFLQTLFPGLQQDLGNNEIIADLKDVLIQRLSDRDAKVRCAATYALCNLLGMIQDGMDSEPISHLLNALDCERSLGVRVAIISNLPLTEGTTSSVLERTLDTSQEVRCATYLKLRQRPLQTLLMEHKVLLVMRGLRDRTSSVQDAAQTLVVHWLKQDCESDLLQLIGMLEPELNCDAVELVFKALVSAGAVEPLALLKQEAAQLGHGFVKMLSPNQPNQPGKACHISSAQAMFWWLLCSSAHKNASERSSEAASTSGAAAGALAAQAAAFYEALDLFVRDSASGICNAILLLVAQGGNASFFSAIKLLELAGACMDWADRANCDIALGALESLIVSPQHRGCEQTTRTGKGPQPVSMGGDGSWEMALVRFMKAVQGNDESCLMFYLGILDKAKEAWGLVVSDGGPRDVEENMRILPYLAHGLHALHLAALSTSCMEQSLKELMSVVVQSTSFSSLVIVRTLQAQCFAAAGLVPCLRHKLPSVMSYLSETFSDAAEASVVKVQAIQGLGNLVLVHGVRAVDKAAAVRSESWDLLSSCEREVVGLDLAADQLSKVTLDSAKGCNQERQDERQLERSLPPHQDCIVLKMRKLLSNLCGVATTDKSRKGFKALDEGCIVITAALTETLARLMLHQELQLQMSIRTQQCLHIPDDIAQQVLAQLLVLQVHPATEIMPPIRQLLTAFFEDFVKRSIVNKRRLCDCAMLAIQAASGLGGSKVPPAVQVVKYISQLLEEPSREAGIDHEDAVVPAGAGSMHELAMRVLLRLSHPEGHDAASGVKRLEVQRELSKLLLSLAPSISESQSVKACLVLLERCSSVISDSATLVHLRAFRKQLEDIDEPGEVGIPEEDLRDMIERISKQCPLEQHNDVVSDCHDQDQGSKMSTRSQRPRC</sequence>
<comment type="similarity">
    <text evidence="2">Belongs to the CND3 (condensin subunit 3) family.</text>
</comment>
<feature type="domain" description="Nuclear condensin complex subunit 3 C-terminal" evidence="9">
    <location>
        <begin position="504"/>
        <end position="789"/>
    </location>
</feature>
<feature type="compositionally biased region" description="Polar residues" evidence="8">
    <location>
        <begin position="897"/>
        <end position="909"/>
    </location>
</feature>
<dbReference type="InterPro" id="IPR016024">
    <property type="entry name" value="ARM-type_fold"/>
</dbReference>
<keyword evidence="11" id="KW-1185">Reference proteome</keyword>
<dbReference type="Gene3D" id="1.25.10.10">
    <property type="entry name" value="Leucine-rich Repeat Variant"/>
    <property type="match status" value="1"/>
</dbReference>
<comment type="caution">
    <text evidence="10">The sequence shown here is derived from an EMBL/GenBank/DDBJ whole genome shotgun (WGS) entry which is preliminary data.</text>
</comment>
<dbReference type="AlphaFoldDB" id="A0A250WVS1"/>
<dbReference type="PANTHER" id="PTHR14418:SF5">
    <property type="entry name" value="CONDENSIN COMPLEX SUBUNIT 3"/>
    <property type="match status" value="1"/>
</dbReference>
<comment type="subcellular location">
    <subcellularLocation>
        <location evidence="1">Chromosome</location>
    </subcellularLocation>
</comment>
<evidence type="ECO:0000256" key="7">
    <source>
        <dbReference type="ARBA" id="ARBA00023306"/>
    </source>
</evidence>
<keyword evidence="7" id="KW-0131">Cell cycle</keyword>
<dbReference type="EMBL" id="BEGY01000009">
    <property type="protein sequence ID" value="GAX74722.1"/>
    <property type="molecule type" value="Genomic_DNA"/>
</dbReference>
<proteinExistence type="inferred from homology"/>
<evidence type="ECO:0000256" key="5">
    <source>
        <dbReference type="ARBA" id="ARBA00022776"/>
    </source>
</evidence>
<keyword evidence="5" id="KW-0498">Mitosis</keyword>
<evidence type="ECO:0000259" key="9">
    <source>
        <dbReference type="Pfam" id="PF12719"/>
    </source>
</evidence>
<dbReference type="Pfam" id="PF12719">
    <property type="entry name" value="Cnd3"/>
    <property type="match status" value="1"/>
</dbReference>
<reference evidence="10 11" key="1">
    <citation type="submission" date="2017-08" db="EMBL/GenBank/DDBJ databases">
        <title>Acidophilic green algal genome provides insights into adaptation to an acidic environment.</title>
        <authorList>
            <person name="Hirooka S."/>
            <person name="Hirose Y."/>
            <person name="Kanesaki Y."/>
            <person name="Higuchi S."/>
            <person name="Fujiwara T."/>
            <person name="Onuma R."/>
            <person name="Era A."/>
            <person name="Ohbayashi R."/>
            <person name="Uzuka A."/>
            <person name="Nozaki H."/>
            <person name="Yoshikawa H."/>
            <person name="Miyagishima S.Y."/>
        </authorList>
    </citation>
    <scope>NUCLEOTIDE SEQUENCE [LARGE SCALE GENOMIC DNA]</scope>
    <source>
        <strain evidence="10 11">NIES-2499</strain>
    </source>
</reference>
<name>A0A250WVS1_9CHLO</name>
<feature type="compositionally biased region" description="Basic and acidic residues" evidence="8">
    <location>
        <begin position="886"/>
        <end position="896"/>
    </location>
</feature>
<dbReference type="InterPro" id="IPR025977">
    <property type="entry name" value="Cnd3_C"/>
</dbReference>
<evidence type="ECO:0000256" key="1">
    <source>
        <dbReference type="ARBA" id="ARBA00004286"/>
    </source>
</evidence>